<dbReference type="Proteomes" id="UP000186817">
    <property type="component" value="Unassembled WGS sequence"/>
</dbReference>
<accession>A0A1Q9E157</accession>
<reference evidence="1 2" key="1">
    <citation type="submission" date="2016-02" db="EMBL/GenBank/DDBJ databases">
        <title>Genome analysis of coral dinoflagellate symbionts highlights evolutionary adaptations to a symbiotic lifestyle.</title>
        <authorList>
            <person name="Aranda M."/>
            <person name="Li Y."/>
            <person name="Liew Y.J."/>
            <person name="Baumgarten S."/>
            <person name="Simakov O."/>
            <person name="Wilson M."/>
            <person name="Piel J."/>
            <person name="Ashoor H."/>
            <person name="Bougouffa S."/>
            <person name="Bajic V.B."/>
            <person name="Ryu T."/>
            <person name="Ravasi T."/>
            <person name="Bayer T."/>
            <person name="Micklem G."/>
            <person name="Kim H."/>
            <person name="Bhak J."/>
            <person name="Lajeunesse T.C."/>
            <person name="Voolstra C.R."/>
        </authorList>
    </citation>
    <scope>NUCLEOTIDE SEQUENCE [LARGE SCALE GENOMIC DNA]</scope>
    <source>
        <strain evidence="1 2">CCMP2467</strain>
    </source>
</reference>
<evidence type="ECO:0000313" key="1">
    <source>
        <dbReference type="EMBL" id="OLQ01151.1"/>
    </source>
</evidence>
<dbReference type="EMBL" id="LSRX01000303">
    <property type="protein sequence ID" value="OLQ01151.1"/>
    <property type="molecule type" value="Genomic_DNA"/>
</dbReference>
<organism evidence="1 2">
    <name type="scientific">Symbiodinium microadriaticum</name>
    <name type="common">Dinoflagellate</name>
    <name type="synonym">Zooxanthella microadriatica</name>
    <dbReference type="NCBI Taxonomy" id="2951"/>
    <lineage>
        <taxon>Eukaryota</taxon>
        <taxon>Sar</taxon>
        <taxon>Alveolata</taxon>
        <taxon>Dinophyceae</taxon>
        <taxon>Suessiales</taxon>
        <taxon>Symbiodiniaceae</taxon>
        <taxon>Symbiodinium</taxon>
    </lineage>
</organism>
<gene>
    <name evidence="1" type="ORF">AK812_SmicGene16122</name>
</gene>
<sequence>MARGASSAARTSGPSAWALHVYLFDRRILPASAAAFMQPALARGADSALSRAPLFRNGDCQTAREERTAEK</sequence>
<dbReference type="AlphaFoldDB" id="A0A1Q9E157"/>
<protein>
    <submittedName>
        <fullName evidence="1">Uncharacterized protein</fullName>
    </submittedName>
</protein>
<keyword evidence="2" id="KW-1185">Reference proteome</keyword>
<proteinExistence type="predicted"/>
<comment type="caution">
    <text evidence="1">The sequence shown here is derived from an EMBL/GenBank/DDBJ whole genome shotgun (WGS) entry which is preliminary data.</text>
</comment>
<name>A0A1Q9E157_SYMMI</name>
<evidence type="ECO:0000313" key="2">
    <source>
        <dbReference type="Proteomes" id="UP000186817"/>
    </source>
</evidence>